<feature type="transmembrane region" description="Helical" evidence="5">
    <location>
        <begin position="33"/>
        <end position="52"/>
    </location>
</feature>
<reference evidence="7 8" key="1">
    <citation type="submission" date="2020-08" db="EMBL/GenBank/DDBJ databases">
        <title>Genomic Encyclopedia of Type Strains, Phase IV (KMG-IV): sequencing the most valuable type-strain genomes for metagenomic binning, comparative biology and taxonomic classification.</title>
        <authorList>
            <person name="Goeker M."/>
        </authorList>
    </citation>
    <scope>NUCLEOTIDE SEQUENCE [LARGE SCALE GENOMIC DNA]</scope>
    <source>
        <strain evidence="7 8">DSM 27165</strain>
    </source>
</reference>
<dbReference type="EMBL" id="JACHHY010000006">
    <property type="protein sequence ID" value="MBB5017933.1"/>
    <property type="molecule type" value="Genomic_DNA"/>
</dbReference>
<evidence type="ECO:0000259" key="6">
    <source>
        <dbReference type="Pfam" id="PF00892"/>
    </source>
</evidence>
<feature type="transmembrane region" description="Helical" evidence="5">
    <location>
        <begin position="178"/>
        <end position="197"/>
    </location>
</feature>
<dbReference type="InterPro" id="IPR050638">
    <property type="entry name" value="AA-Vitamin_Transporters"/>
</dbReference>
<evidence type="ECO:0000256" key="1">
    <source>
        <dbReference type="ARBA" id="ARBA00004141"/>
    </source>
</evidence>
<feature type="transmembrane region" description="Helical" evidence="5">
    <location>
        <begin position="91"/>
        <end position="113"/>
    </location>
</feature>
<comment type="subcellular location">
    <subcellularLocation>
        <location evidence="1">Membrane</location>
        <topology evidence="1">Multi-pass membrane protein</topology>
    </subcellularLocation>
</comment>
<evidence type="ECO:0000313" key="7">
    <source>
        <dbReference type="EMBL" id="MBB5017933.1"/>
    </source>
</evidence>
<proteinExistence type="predicted"/>
<evidence type="ECO:0000256" key="2">
    <source>
        <dbReference type="ARBA" id="ARBA00022692"/>
    </source>
</evidence>
<dbReference type="AlphaFoldDB" id="A0A840MP26"/>
<gene>
    <name evidence="7" type="ORF">HNQ59_001218</name>
</gene>
<keyword evidence="4 5" id="KW-0472">Membrane</keyword>
<sequence>MSLRNQFELLLLAAIWGASFLFLRVVAPVLNPLVLIELRVAIASMFLLPLLIWRGQLSSLLTCWRPLAVVGLLNSALPFVLFAYAASSLTAGFASVVNATTPMFGALVAWVWLQDRLSGTRVLGLLIGFTGVILLVWSKISFQLGGTASAVLAALAATSAYGVAVNYTKRYLTGVPPLVIATGSQLWASILLMPFAVWLWPSTTVPDAIWLSVLALGVVCTGVAYILFFRLIAAIGPARATAVTFLIPVFGILWGVIWLNETVTSEMLLGGLVILLGTALTTGVLAWPRKEQRA</sequence>
<feature type="transmembrane region" description="Helical" evidence="5">
    <location>
        <begin position="209"/>
        <end position="228"/>
    </location>
</feature>
<evidence type="ECO:0000313" key="8">
    <source>
        <dbReference type="Proteomes" id="UP000575898"/>
    </source>
</evidence>
<dbReference type="SUPFAM" id="SSF103481">
    <property type="entry name" value="Multidrug resistance efflux transporter EmrE"/>
    <property type="match status" value="2"/>
</dbReference>
<organism evidence="7 8">
    <name type="scientific">Chitinivorax tropicus</name>
    <dbReference type="NCBI Taxonomy" id="714531"/>
    <lineage>
        <taxon>Bacteria</taxon>
        <taxon>Pseudomonadati</taxon>
        <taxon>Pseudomonadota</taxon>
        <taxon>Betaproteobacteria</taxon>
        <taxon>Chitinivorax</taxon>
    </lineage>
</organism>
<feature type="transmembrane region" description="Helical" evidence="5">
    <location>
        <begin position="240"/>
        <end position="261"/>
    </location>
</feature>
<dbReference type="GO" id="GO:0016020">
    <property type="term" value="C:membrane"/>
    <property type="evidence" value="ECO:0007669"/>
    <property type="project" value="UniProtKB-SubCell"/>
</dbReference>
<protein>
    <submittedName>
        <fullName evidence="7">Drug/metabolite transporter (DMT)-like permease</fullName>
    </submittedName>
</protein>
<feature type="domain" description="EamA" evidence="6">
    <location>
        <begin position="149"/>
        <end position="282"/>
    </location>
</feature>
<keyword evidence="3 5" id="KW-1133">Transmembrane helix</keyword>
<comment type="caution">
    <text evidence="7">The sequence shown here is derived from an EMBL/GenBank/DDBJ whole genome shotgun (WGS) entry which is preliminary data.</text>
</comment>
<evidence type="ECO:0000256" key="5">
    <source>
        <dbReference type="SAM" id="Phobius"/>
    </source>
</evidence>
<keyword evidence="2 5" id="KW-0812">Transmembrane</keyword>
<dbReference type="InterPro" id="IPR000620">
    <property type="entry name" value="EamA_dom"/>
</dbReference>
<dbReference type="Proteomes" id="UP000575898">
    <property type="component" value="Unassembled WGS sequence"/>
</dbReference>
<dbReference type="PANTHER" id="PTHR32322">
    <property type="entry name" value="INNER MEMBRANE TRANSPORTER"/>
    <property type="match status" value="1"/>
</dbReference>
<feature type="transmembrane region" description="Helical" evidence="5">
    <location>
        <begin position="267"/>
        <end position="287"/>
    </location>
</feature>
<evidence type="ECO:0000256" key="4">
    <source>
        <dbReference type="ARBA" id="ARBA00023136"/>
    </source>
</evidence>
<accession>A0A840MP26</accession>
<feature type="transmembrane region" description="Helical" evidence="5">
    <location>
        <begin position="64"/>
        <end position="85"/>
    </location>
</feature>
<feature type="transmembrane region" description="Helical" evidence="5">
    <location>
        <begin position="7"/>
        <end position="27"/>
    </location>
</feature>
<feature type="transmembrane region" description="Helical" evidence="5">
    <location>
        <begin position="146"/>
        <end position="166"/>
    </location>
</feature>
<feature type="transmembrane region" description="Helical" evidence="5">
    <location>
        <begin position="122"/>
        <end position="140"/>
    </location>
</feature>
<dbReference type="RefSeq" id="WP_184036478.1">
    <property type="nucleotide sequence ID" value="NZ_JACHHY010000006.1"/>
</dbReference>
<keyword evidence="8" id="KW-1185">Reference proteome</keyword>
<feature type="domain" description="EamA" evidence="6">
    <location>
        <begin position="9"/>
        <end position="136"/>
    </location>
</feature>
<evidence type="ECO:0000256" key="3">
    <source>
        <dbReference type="ARBA" id="ARBA00022989"/>
    </source>
</evidence>
<name>A0A840MP26_9PROT</name>
<dbReference type="PANTHER" id="PTHR32322:SF9">
    <property type="entry name" value="AMINO-ACID METABOLITE EFFLUX PUMP-RELATED"/>
    <property type="match status" value="1"/>
</dbReference>
<dbReference type="Pfam" id="PF00892">
    <property type="entry name" value="EamA"/>
    <property type="match status" value="2"/>
</dbReference>
<dbReference type="InterPro" id="IPR037185">
    <property type="entry name" value="EmrE-like"/>
</dbReference>